<gene>
    <name evidence="3" type="ORF">B7P43_G07887</name>
</gene>
<sequence length="416" mass="44876">MASQRTSSGYNNPAYCSQYDYDQLTRHPSPGIVNHGNQTYIASTAIDNYSYAEDEEIELTSTFVREQTRKPVREPPIGASTTFKITETGADNVSASIRVTATPVSPKRNPPNGTKIASPRSGHQIETKMTPPHTPKKDASVIVTSNPRKSRASESPRQAVTVSPRRQQMYVQDTATVPPRKAMLPASAARPSVRAVKYVLTSRASTLPHHNTAVISPMYTSATSARISGPQKQEPFLATGLVCRKSPTGVDTSPGLKASWIHMPTPYQTPPTGTIVTAGATLLLCGAITIVLSLYMMSKAGRRYYLDFGVLSGFGSVLLGCLGFRSRRWLWLPNRNYVSGYIILSMFSLLTCAGLISILTLQPKPGEPLADLAGGAVCGIAVLSLILAAFGVLSSRCCKYPPPDNRVEHCAEGFTL</sequence>
<comment type="caution">
    <text evidence="3">The sequence shown here is derived from an EMBL/GenBank/DDBJ whole genome shotgun (WGS) entry which is preliminary data.</text>
</comment>
<feature type="transmembrane region" description="Helical" evidence="2">
    <location>
        <begin position="338"/>
        <end position="360"/>
    </location>
</feature>
<dbReference type="AlphaFoldDB" id="A0A2J7QJE2"/>
<dbReference type="EMBL" id="NEVH01013557">
    <property type="protein sequence ID" value="PNF28682.1"/>
    <property type="molecule type" value="Genomic_DNA"/>
</dbReference>
<name>A0A2J7QJE2_9NEOP</name>
<dbReference type="InParanoid" id="A0A2J7QJE2"/>
<feature type="transmembrane region" description="Helical" evidence="2">
    <location>
        <begin position="275"/>
        <end position="297"/>
    </location>
</feature>
<keyword evidence="2" id="KW-0472">Membrane</keyword>
<dbReference type="Proteomes" id="UP000235965">
    <property type="component" value="Unassembled WGS sequence"/>
</dbReference>
<proteinExistence type="predicted"/>
<accession>A0A2J7QJE2</accession>
<keyword evidence="4" id="KW-1185">Reference proteome</keyword>
<keyword evidence="2" id="KW-1133">Transmembrane helix</keyword>
<reference evidence="3 4" key="1">
    <citation type="submission" date="2017-12" db="EMBL/GenBank/DDBJ databases">
        <title>Hemimetabolous genomes reveal molecular basis of termite eusociality.</title>
        <authorList>
            <person name="Harrison M.C."/>
            <person name="Jongepier E."/>
            <person name="Robertson H.M."/>
            <person name="Arning N."/>
            <person name="Bitard-Feildel T."/>
            <person name="Chao H."/>
            <person name="Childers C.P."/>
            <person name="Dinh H."/>
            <person name="Doddapaneni H."/>
            <person name="Dugan S."/>
            <person name="Gowin J."/>
            <person name="Greiner C."/>
            <person name="Han Y."/>
            <person name="Hu H."/>
            <person name="Hughes D.S.T."/>
            <person name="Huylmans A.-K."/>
            <person name="Kemena C."/>
            <person name="Kremer L.P.M."/>
            <person name="Lee S.L."/>
            <person name="Lopez-Ezquerra A."/>
            <person name="Mallet L."/>
            <person name="Monroy-Kuhn J.M."/>
            <person name="Moser A."/>
            <person name="Murali S.C."/>
            <person name="Muzny D.M."/>
            <person name="Otani S."/>
            <person name="Piulachs M.-D."/>
            <person name="Poelchau M."/>
            <person name="Qu J."/>
            <person name="Schaub F."/>
            <person name="Wada-Katsumata A."/>
            <person name="Worley K.C."/>
            <person name="Xie Q."/>
            <person name="Ylla G."/>
            <person name="Poulsen M."/>
            <person name="Gibbs R.A."/>
            <person name="Schal C."/>
            <person name="Richards S."/>
            <person name="Belles X."/>
            <person name="Korb J."/>
            <person name="Bornberg-Bauer E."/>
        </authorList>
    </citation>
    <scope>NUCLEOTIDE SEQUENCE [LARGE SCALE GENOMIC DNA]</scope>
    <source>
        <tissue evidence="3">Whole body</tissue>
    </source>
</reference>
<feature type="transmembrane region" description="Helical" evidence="2">
    <location>
        <begin position="304"/>
        <end position="326"/>
    </location>
</feature>
<feature type="compositionally biased region" description="Polar residues" evidence="1">
    <location>
        <begin position="142"/>
        <end position="166"/>
    </location>
</feature>
<feature type="region of interest" description="Disordered" evidence="1">
    <location>
        <begin position="102"/>
        <end position="166"/>
    </location>
</feature>
<organism evidence="3 4">
    <name type="scientific">Cryptotermes secundus</name>
    <dbReference type="NCBI Taxonomy" id="105785"/>
    <lineage>
        <taxon>Eukaryota</taxon>
        <taxon>Metazoa</taxon>
        <taxon>Ecdysozoa</taxon>
        <taxon>Arthropoda</taxon>
        <taxon>Hexapoda</taxon>
        <taxon>Insecta</taxon>
        <taxon>Pterygota</taxon>
        <taxon>Neoptera</taxon>
        <taxon>Polyneoptera</taxon>
        <taxon>Dictyoptera</taxon>
        <taxon>Blattodea</taxon>
        <taxon>Blattoidea</taxon>
        <taxon>Termitoidae</taxon>
        <taxon>Kalotermitidae</taxon>
        <taxon>Cryptotermitinae</taxon>
        <taxon>Cryptotermes</taxon>
    </lineage>
</organism>
<dbReference type="STRING" id="105785.A0A2J7QJE2"/>
<evidence type="ECO:0000256" key="1">
    <source>
        <dbReference type="SAM" id="MobiDB-lite"/>
    </source>
</evidence>
<evidence type="ECO:0000256" key="2">
    <source>
        <dbReference type="SAM" id="Phobius"/>
    </source>
</evidence>
<feature type="transmembrane region" description="Helical" evidence="2">
    <location>
        <begin position="372"/>
        <end position="393"/>
    </location>
</feature>
<protein>
    <submittedName>
        <fullName evidence="3">Uncharacterized protein</fullName>
    </submittedName>
</protein>
<dbReference type="OrthoDB" id="8186197at2759"/>
<evidence type="ECO:0000313" key="3">
    <source>
        <dbReference type="EMBL" id="PNF28682.1"/>
    </source>
</evidence>
<keyword evidence="2" id="KW-0812">Transmembrane</keyword>
<evidence type="ECO:0000313" key="4">
    <source>
        <dbReference type="Proteomes" id="UP000235965"/>
    </source>
</evidence>